<dbReference type="InterPro" id="IPR011051">
    <property type="entry name" value="RmlC_Cupin_sf"/>
</dbReference>
<keyword evidence="3" id="KW-1185">Reference proteome</keyword>
<comment type="caution">
    <text evidence="2">The sequence shown here is derived from an EMBL/GenBank/DDBJ whole genome shotgun (WGS) entry which is preliminary data.</text>
</comment>
<dbReference type="RefSeq" id="WP_354459361.1">
    <property type="nucleotide sequence ID" value="NZ_JBEWSZ010000001.1"/>
</dbReference>
<dbReference type="EMBL" id="JBEWSZ010000001">
    <property type="protein sequence ID" value="MET2827331.1"/>
    <property type="molecule type" value="Genomic_DNA"/>
</dbReference>
<protein>
    <submittedName>
        <fullName evidence="2">Cupin domain-containing protein</fullName>
    </submittedName>
</protein>
<dbReference type="PANTHER" id="PTHR36114:SF1">
    <property type="entry name" value="16.7 KDA PROTEIN IN WHIE LOCUS"/>
    <property type="match status" value="1"/>
</dbReference>
<evidence type="ECO:0000313" key="2">
    <source>
        <dbReference type="EMBL" id="MET2827331.1"/>
    </source>
</evidence>
<dbReference type="InterPro" id="IPR014710">
    <property type="entry name" value="RmlC-like_jellyroll"/>
</dbReference>
<dbReference type="Proteomes" id="UP001548832">
    <property type="component" value="Unassembled WGS sequence"/>
</dbReference>
<name>A0ABV2DBB2_9HYPH</name>
<reference evidence="2 3" key="1">
    <citation type="submission" date="2024-06" db="EMBL/GenBank/DDBJ databases">
        <authorList>
            <person name="Kim D.-U."/>
        </authorList>
    </citation>
    <scope>NUCLEOTIDE SEQUENCE [LARGE SCALE GENOMIC DNA]</scope>
    <source>
        <strain evidence="2 3">KACC15460</strain>
    </source>
</reference>
<evidence type="ECO:0000259" key="1">
    <source>
        <dbReference type="Pfam" id="PF07883"/>
    </source>
</evidence>
<dbReference type="SUPFAM" id="SSF51182">
    <property type="entry name" value="RmlC-like cupins"/>
    <property type="match status" value="1"/>
</dbReference>
<feature type="domain" description="Cupin type-2" evidence="1">
    <location>
        <begin position="39"/>
        <end position="87"/>
    </location>
</feature>
<organism evidence="2 3">
    <name type="scientific">Mesorhizobium shangrilense</name>
    <dbReference type="NCBI Taxonomy" id="460060"/>
    <lineage>
        <taxon>Bacteria</taxon>
        <taxon>Pseudomonadati</taxon>
        <taxon>Pseudomonadota</taxon>
        <taxon>Alphaproteobacteria</taxon>
        <taxon>Hyphomicrobiales</taxon>
        <taxon>Phyllobacteriaceae</taxon>
        <taxon>Mesorhizobium</taxon>
    </lineage>
</organism>
<gene>
    <name evidence="2" type="ORF">ABVQ20_10130</name>
</gene>
<evidence type="ECO:0000313" key="3">
    <source>
        <dbReference type="Proteomes" id="UP001548832"/>
    </source>
</evidence>
<dbReference type="InterPro" id="IPR013096">
    <property type="entry name" value="Cupin_2"/>
</dbReference>
<dbReference type="PANTHER" id="PTHR36114">
    <property type="entry name" value="16.7 KDA PROTEIN IN WHIE LOCUS"/>
    <property type="match status" value="1"/>
</dbReference>
<dbReference type="Gene3D" id="2.60.120.10">
    <property type="entry name" value="Jelly Rolls"/>
    <property type="match status" value="1"/>
</dbReference>
<proteinExistence type="predicted"/>
<sequence length="114" mass="12798">MVEDVKNLTVESGSTLSYRNHPLCDVNDHVARMSVMTEAFYWHLHPDSDEVFIGIEGRLAIDLEHGTVELGPNDLYCVKKGVAHRTRPLTARSVNLTLERAIMETIRVEPPTLG</sequence>
<dbReference type="Pfam" id="PF07883">
    <property type="entry name" value="Cupin_2"/>
    <property type="match status" value="1"/>
</dbReference>
<accession>A0ABV2DBB2</accession>
<dbReference type="InterPro" id="IPR052044">
    <property type="entry name" value="PKS_Associated_Protein"/>
</dbReference>